<dbReference type="Proteomes" id="UP000030746">
    <property type="component" value="Unassembled WGS sequence"/>
</dbReference>
<evidence type="ECO:0000259" key="9">
    <source>
        <dbReference type="PROSITE" id="PS51362"/>
    </source>
</evidence>
<evidence type="ECO:0000256" key="1">
    <source>
        <dbReference type="ARBA" id="ARBA00004613"/>
    </source>
</evidence>
<keyword evidence="5" id="KW-1015">Disulfide bond</keyword>
<feature type="chain" id="PRO_5004718369" description="TGF-beta family profile domain-containing protein" evidence="8">
    <location>
        <begin position="25"/>
        <end position="444"/>
    </location>
</feature>
<keyword evidence="8" id="KW-0732">Signal</keyword>
<evidence type="ECO:0000256" key="2">
    <source>
        <dbReference type="ARBA" id="ARBA00006656"/>
    </source>
</evidence>
<feature type="signal peptide" evidence="8">
    <location>
        <begin position="1"/>
        <end position="24"/>
    </location>
</feature>
<dbReference type="PANTHER" id="PTHR11848:SF262">
    <property type="entry name" value="LD29161P"/>
    <property type="match status" value="1"/>
</dbReference>
<dbReference type="Pfam" id="PF00019">
    <property type="entry name" value="TGF_beta"/>
    <property type="match status" value="1"/>
</dbReference>
<dbReference type="Gene3D" id="2.10.90.10">
    <property type="entry name" value="Cystine-knot cytokines"/>
    <property type="match status" value="1"/>
</dbReference>
<keyword evidence="11" id="KW-1185">Reference proteome</keyword>
<dbReference type="GeneID" id="20250878"/>
<organism evidence="10 11">
    <name type="scientific">Lottia gigantea</name>
    <name type="common">Giant owl limpet</name>
    <dbReference type="NCBI Taxonomy" id="225164"/>
    <lineage>
        <taxon>Eukaryota</taxon>
        <taxon>Metazoa</taxon>
        <taxon>Spiralia</taxon>
        <taxon>Lophotrochozoa</taxon>
        <taxon>Mollusca</taxon>
        <taxon>Gastropoda</taxon>
        <taxon>Patellogastropoda</taxon>
        <taxon>Lottioidea</taxon>
        <taxon>Lottiidae</taxon>
        <taxon>Lottia</taxon>
    </lineage>
</organism>
<dbReference type="OrthoDB" id="6516235at2759"/>
<dbReference type="Pfam" id="PF00688">
    <property type="entry name" value="TGFb_propeptide"/>
    <property type="match status" value="1"/>
</dbReference>
<dbReference type="InterPro" id="IPR029034">
    <property type="entry name" value="Cystine-knot_cytokine"/>
</dbReference>
<dbReference type="STRING" id="225164.V4A5G8"/>
<feature type="compositionally biased region" description="Basic and acidic residues" evidence="7">
    <location>
        <begin position="109"/>
        <end position="122"/>
    </location>
</feature>
<dbReference type="OMA" id="ETPLCCR"/>
<protein>
    <recommendedName>
        <fullName evidence="9">TGF-beta family profile domain-containing protein</fullName>
    </recommendedName>
</protein>
<dbReference type="AlphaFoldDB" id="V4A5G8"/>
<evidence type="ECO:0000256" key="7">
    <source>
        <dbReference type="SAM" id="MobiDB-lite"/>
    </source>
</evidence>
<comment type="similarity">
    <text evidence="2 6">Belongs to the TGF-beta family.</text>
</comment>
<dbReference type="CDD" id="cd08698">
    <property type="entry name" value="TGF_beta_SF"/>
    <property type="match status" value="1"/>
</dbReference>
<name>V4A5G8_LOTGI</name>
<evidence type="ECO:0000256" key="8">
    <source>
        <dbReference type="SAM" id="SignalP"/>
    </source>
</evidence>
<dbReference type="SUPFAM" id="SSF57501">
    <property type="entry name" value="Cystine-knot cytokines"/>
    <property type="match status" value="1"/>
</dbReference>
<gene>
    <name evidence="10" type="ORF">LOTGIDRAFT_238821</name>
</gene>
<dbReference type="KEGG" id="lgi:LOTGIDRAFT_238821"/>
<dbReference type="CTD" id="20250878"/>
<sequence>MAKGMIGTLTLLVLFAPFEHLAKESPNRKVEVQRSFLEDTLPQNFFDGAKKQRSEGSIEDKEALKTPISANPSRNGKKMRSNPADHGAKQLPRKVRKEGQNGPRSVGKKITDRQKAPPNLSEKHIATNLQAFKTFMRIKLELEGVKEEDIPRHFKLPPLLDLEGTQADDGRPVSLDGFHAKPNTAYVWATDVIANCSDTFDYACLGFESLNHLSEKAFIKSAKLWLRGVSKSKIKLKLYSLKKTKSTKNTNTKILGKKHFLTHFSLSESRMGLDVTKVVKKWIDKPKYNHGLGLVVKIKGDQALVHNHPDLFKSKDYTPFLELTLFPIPKTDRNPACTSNESRCCRNVVKIKAQDIFPQIIAPDEFELTFCSGSCDDPMISPVNNYTRMIQSFRWRTGDELLRNAIHFCCAPIAFRAQSILLYKAGNIIKYDIPDLIPTACGCI</sequence>
<feature type="compositionally biased region" description="Basic and acidic residues" evidence="7">
    <location>
        <begin position="48"/>
        <end position="64"/>
    </location>
</feature>
<dbReference type="InterPro" id="IPR001111">
    <property type="entry name" value="TGF-b_propeptide"/>
</dbReference>
<keyword evidence="4 6" id="KW-0339">Growth factor</keyword>
<keyword evidence="3" id="KW-0964">Secreted</keyword>
<evidence type="ECO:0000256" key="6">
    <source>
        <dbReference type="RuleBase" id="RU000354"/>
    </source>
</evidence>
<feature type="domain" description="TGF-beta family profile" evidence="9">
    <location>
        <begin position="330"/>
        <end position="444"/>
    </location>
</feature>
<proteinExistence type="inferred from homology"/>
<dbReference type="GO" id="GO:0005125">
    <property type="term" value="F:cytokine activity"/>
    <property type="evidence" value="ECO:0007669"/>
    <property type="project" value="TreeGrafter"/>
</dbReference>
<evidence type="ECO:0000256" key="5">
    <source>
        <dbReference type="ARBA" id="ARBA00023157"/>
    </source>
</evidence>
<dbReference type="HOGENOM" id="CLU_617199_0_0_1"/>
<dbReference type="InterPro" id="IPR017948">
    <property type="entry name" value="TGFb_CS"/>
</dbReference>
<dbReference type="GO" id="GO:0005615">
    <property type="term" value="C:extracellular space"/>
    <property type="evidence" value="ECO:0007669"/>
    <property type="project" value="TreeGrafter"/>
</dbReference>
<dbReference type="EMBL" id="KB201091">
    <property type="protein sequence ID" value="ESO99168.1"/>
    <property type="molecule type" value="Genomic_DNA"/>
</dbReference>
<dbReference type="SMART" id="SM00204">
    <property type="entry name" value="TGFB"/>
    <property type="match status" value="1"/>
</dbReference>
<dbReference type="PANTHER" id="PTHR11848">
    <property type="entry name" value="TGF-BETA FAMILY"/>
    <property type="match status" value="1"/>
</dbReference>
<dbReference type="Gene3D" id="2.60.120.970">
    <property type="match status" value="1"/>
</dbReference>
<comment type="subcellular location">
    <subcellularLocation>
        <location evidence="1">Secreted</location>
    </subcellularLocation>
</comment>
<dbReference type="GO" id="GO:0008083">
    <property type="term" value="F:growth factor activity"/>
    <property type="evidence" value="ECO:0007669"/>
    <property type="project" value="UniProtKB-KW"/>
</dbReference>
<dbReference type="PROSITE" id="PS51362">
    <property type="entry name" value="TGF_BETA_2"/>
    <property type="match status" value="1"/>
</dbReference>
<reference evidence="10 11" key="1">
    <citation type="journal article" date="2013" name="Nature">
        <title>Insights into bilaterian evolution from three spiralian genomes.</title>
        <authorList>
            <person name="Simakov O."/>
            <person name="Marletaz F."/>
            <person name="Cho S.J."/>
            <person name="Edsinger-Gonzales E."/>
            <person name="Havlak P."/>
            <person name="Hellsten U."/>
            <person name="Kuo D.H."/>
            <person name="Larsson T."/>
            <person name="Lv J."/>
            <person name="Arendt D."/>
            <person name="Savage R."/>
            <person name="Osoegawa K."/>
            <person name="de Jong P."/>
            <person name="Grimwood J."/>
            <person name="Chapman J.A."/>
            <person name="Shapiro H."/>
            <person name="Aerts A."/>
            <person name="Otillar R.P."/>
            <person name="Terry A.Y."/>
            <person name="Boore J.L."/>
            <person name="Grigoriev I.V."/>
            <person name="Lindberg D.R."/>
            <person name="Seaver E.C."/>
            <person name="Weisblat D.A."/>
            <person name="Putnam N.H."/>
            <person name="Rokhsar D.S."/>
        </authorList>
    </citation>
    <scope>NUCLEOTIDE SEQUENCE [LARGE SCALE GENOMIC DNA]</scope>
</reference>
<accession>V4A5G8</accession>
<evidence type="ECO:0000256" key="4">
    <source>
        <dbReference type="ARBA" id="ARBA00023030"/>
    </source>
</evidence>
<dbReference type="InterPro" id="IPR015615">
    <property type="entry name" value="TGF-beta-rel"/>
</dbReference>
<evidence type="ECO:0000313" key="10">
    <source>
        <dbReference type="EMBL" id="ESO99168.1"/>
    </source>
</evidence>
<feature type="region of interest" description="Disordered" evidence="7">
    <location>
        <begin position="47"/>
        <end position="122"/>
    </location>
</feature>
<dbReference type="RefSeq" id="XP_009050128.1">
    <property type="nucleotide sequence ID" value="XM_009051880.1"/>
</dbReference>
<dbReference type="PROSITE" id="PS00250">
    <property type="entry name" value="TGF_BETA_1"/>
    <property type="match status" value="1"/>
</dbReference>
<evidence type="ECO:0000256" key="3">
    <source>
        <dbReference type="ARBA" id="ARBA00022525"/>
    </source>
</evidence>
<evidence type="ECO:0000313" key="11">
    <source>
        <dbReference type="Proteomes" id="UP000030746"/>
    </source>
</evidence>
<dbReference type="InterPro" id="IPR001839">
    <property type="entry name" value="TGF-b_C"/>
</dbReference>